<comment type="subcellular location">
    <subcellularLocation>
        <location evidence="1">Cell membrane</location>
        <topology evidence="1">Multi-pass membrane protein</topology>
    </subcellularLocation>
</comment>
<feature type="transmembrane region" description="Helical" evidence="6">
    <location>
        <begin position="101"/>
        <end position="121"/>
    </location>
</feature>
<evidence type="ECO:0000259" key="7">
    <source>
        <dbReference type="Pfam" id="PF01292"/>
    </source>
</evidence>
<dbReference type="Pfam" id="PF01292">
    <property type="entry name" value="Ni_hydr_CYTB"/>
    <property type="match status" value="1"/>
</dbReference>
<evidence type="ECO:0000256" key="6">
    <source>
        <dbReference type="SAM" id="Phobius"/>
    </source>
</evidence>
<feature type="domain" description="Cytochrome b561 bacterial/Ni-hydrogenase" evidence="7">
    <location>
        <begin position="9"/>
        <end position="174"/>
    </location>
</feature>
<protein>
    <submittedName>
        <fullName evidence="8">Cytochrome b</fullName>
    </submittedName>
</protein>
<keyword evidence="9" id="KW-1185">Reference proteome</keyword>
<sequence>MAEAARVRVWDAPVRVLHWTLAGAVATCWISGHWPPNAFDAVHHTAGYVAGAAVVLRLAWGFAGSRHARLEQFVRGPRAVLAYARALRARREPRHLGHNPLGGWMVLLLWGAAAALTLSGWLYTTDWLWGYEWLSDLHAALAWLIATLVVGHLGGVAVTSWRHRENLVAAMFSGRKRAPSADDID</sequence>
<keyword evidence="4 6" id="KW-1133">Transmembrane helix</keyword>
<evidence type="ECO:0000313" key="9">
    <source>
        <dbReference type="Proteomes" id="UP001180536"/>
    </source>
</evidence>
<reference evidence="8 9" key="1">
    <citation type="submission" date="2023-07" db="EMBL/GenBank/DDBJ databases">
        <title>Sorghum-associated microbial communities from plants grown in Nebraska, USA.</title>
        <authorList>
            <person name="Schachtman D."/>
        </authorList>
    </citation>
    <scope>NUCLEOTIDE SEQUENCE [LARGE SCALE GENOMIC DNA]</scope>
    <source>
        <strain evidence="8 9">BE310</strain>
    </source>
</reference>
<name>A0ABU1ZG82_9BURK</name>
<dbReference type="InterPro" id="IPR051542">
    <property type="entry name" value="Hydrogenase_cytochrome"/>
</dbReference>
<comment type="caution">
    <text evidence="8">The sequence shown here is derived from an EMBL/GenBank/DDBJ whole genome shotgun (WGS) entry which is preliminary data.</text>
</comment>
<keyword evidence="5 6" id="KW-0472">Membrane</keyword>
<evidence type="ECO:0000256" key="2">
    <source>
        <dbReference type="ARBA" id="ARBA00022475"/>
    </source>
</evidence>
<feature type="transmembrane region" description="Helical" evidence="6">
    <location>
        <begin position="16"/>
        <end position="34"/>
    </location>
</feature>
<feature type="transmembrane region" description="Helical" evidence="6">
    <location>
        <begin position="46"/>
        <end position="63"/>
    </location>
</feature>
<dbReference type="SUPFAM" id="SSF81342">
    <property type="entry name" value="Transmembrane di-heme cytochromes"/>
    <property type="match status" value="1"/>
</dbReference>
<dbReference type="InterPro" id="IPR016174">
    <property type="entry name" value="Di-haem_cyt_TM"/>
</dbReference>
<dbReference type="Gene3D" id="1.20.950.20">
    <property type="entry name" value="Transmembrane di-heme cytochromes, Chain C"/>
    <property type="match status" value="1"/>
</dbReference>
<dbReference type="EMBL" id="JAVDXQ010000009">
    <property type="protein sequence ID" value="MDR7299645.1"/>
    <property type="molecule type" value="Genomic_DNA"/>
</dbReference>
<feature type="transmembrane region" description="Helical" evidence="6">
    <location>
        <begin position="141"/>
        <end position="161"/>
    </location>
</feature>
<evidence type="ECO:0000256" key="1">
    <source>
        <dbReference type="ARBA" id="ARBA00004651"/>
    </source>
</evidence>
<dbReference type="Proteomes" id="UP001180536">
    <property type="component" value="Unassembled WGS sequence"/>
</dbReference>
<evidence type="ECO:0000256" key="4">
    <source>
        <dbReference type="ARBA" id="ARBA00022989"/>
    </source>
</evidence>
<accession>A0ABU1ZG82</accession>
<organism evidence="8 9">
    <name type="scientific">Pelomonas aquatica</name>
    <dbReference type="NCBI Taxonomy" id="431058"/>
    <lineage>
        <taxon>Bacteria</taxon>
        <taxon>Pseudomonadati</taxon>
        <taxon>Pseudomonadota</taxon>
        <taxon>Betaproteobacteria</taxon>
        <taxon>Burkholderiales</taxon>
        <taxon>Sphaerotilaceae</taxon>
        <taxon>Roseateles</taxon>
    </lineage>
</organism>
<dbReference type="InterPro" id="IPR011577">
    <property type="entry name" value="Cyt_b561_bac/Ni-Hgenase"/>
</dbReference>
<evidence type="ECO:0000313" key="8">
    <source>
        <dbReference type="EMBL" id="MDR7299645.1"/>
    </source>
</evidence>
<keyword evidence="3 6" id="KW-0812">Transmembrane</keyword>
<dbReference type="PANTHER" id="PTHR30485:SF2">
    <property type="entry name" value="BLL0597 PROTEIN"/>
    <property type="match status" value="1"/>
</dbReference>
<proteinExistence type="predicted"/>
<keyword evidence="2" id="KW-1003">Cell membrane</keyword>
<evidence type="ECO:0000256" key="3">
    <source>
        <dbReference type="ARBA" id="ARBA00022692"/>
    </source>
</evidence>
<evidence type="ECO:0000256" key="5">
    <source>
        <dbReference type="ARBA" id="ARBA00023136"/>
    </source>
</evidence>
<gene>
    <name evidence="8" type="ORF">J2X16_005015</name>
</gene>
<dbReference type="RefSeq" id="WP_310349504.1">
    <property type="nucleotide sequence ID" value="NZ_JAVDXQ010000009.1"/>
</dbReference>
<dbReference type="PANTHER" id="PTHR30485">
    <property type="entry name" value="NI/FE-HYDROGENASE 1 B-TYPE CYTOCHROME SUBUNIT"/>
    <property type="match status" value="1"/>
</dbReference>